<comment type="subcellular location">
    <subcellularLocation>
        <location evidence="1">Cell membrane</location>
        <topology evidence="1">Multi-pass membrane protein</topology>
    </subcellularLocation>
</comment>
<protein>
    <submittedName>
        <fullName evidence="9">Putative ABC transport system permease protein</fullName>
    </submittedName>
</protein>
<feature type="transmembrane region" description="Helical" evidence="6">
    <location>
        <begin position="21"/>
        <end position="42"/>
    </location>
</feature>
<feature type="transmembrane region" description="Helical" evidence="6">
    <location>
        <begin position="387"/>
        <end position="413"/>
    </location>
</feature>
<evidence type="ECO:0000313" key="10">
    <source>
        <dbReference type="Proteomes" id="UP000184048"/>
    </source>
</evidence>
<feature type="domain" description="MacB-like periplasmic core" evidence="8">
    <location>
        <begin position="20"/>
        <end position="234"/>
    </location>
</feature>
<dbReference type="GO" id="GO:0022857">
    <property type="term" value="F:transmembrane transporter activity"/>
    <property type="evidence" value="ECO:0007669"/>
    <property type="project" value="TreeGrafter"/>
</dbReference>
<keyword evidence="2" id="KW-1003">Cell membrane</keyword>
<evidence type="ECO:0000256" key="4">
    <source>
        <dbReference type="ARBA" id="ARBA00022989"/>
    </source>
</evidence>
<dbReference type="AlphaFoldDB" id="A0A1M4STS5"/>
<dbReference type="PANTHER" id="PTHR30572:SF18">
    <property type="entry name" value="ABC-TYPE MACROLIDE FAMILY EXPORT SYSTEM PERMEASE COMPONENT 2"/>
    <property type="match status" value="1"/>
</dbReference>
<feature type="transmembrane region" description="Helical" evidence="6">
    <location>
        <begin position="683"/>
        <end position="707"/>
    </location>
</feature>
<gene>
    <name evidence="9" type="ORF">SAMN02745131_00227</name>
</gene>
<dbReference type="GO" id="GO:0005886">
    <property type="term" value="C:plasma membrane"/>
    <property type="evidence" value="ECO:0007669"/>
    <property type="project" value="UniProtKB-SubCell"/>
</dbReference>
<reference evidence="9 10" key="1">
    <citation type="submission" date="2016-11" db="EMBL/GenBank/DDBJ databases">
        <authorList>
            <person name="Jaros S."/>
            <person name="Januszkiewicz K."/>
            <person name="Wedrychowicz H."/>
        </authorList>
    </citation>
    <scope>NUCLEOTIDE SEQUENCE [LARGE SCALE GENOMIC DNA]</scope>
    <source>
        <strain evidence="9 10">DSM 18119</strain>
    </source>
</reference>
<organism evidence="9 10">
    <name type="scientific">Flavisolibacter ginsengisoli DSM 18119</name>
    <dbReference type="NCBI Taxonomy" id="1121884"/>
    <lineage>
        <taxon>Bacteria</taxon>
        <taxon>Pseudomonadati</taxon>
        <taxon>Bacteroidota</taxon>
        <taxon>Chitinophagia</taxon>
        <taxon>Chitinophagales</taxon>
        <taxon>Chitinophagaceae</taxon>
        <taxon>Flavisolibacter</taxon>
    </lineage>
</organism>
<evidence type="ECO:0000256" key="2">
    <source>
        <dbReference type="ARBA" id="ARBA00022475"/>
    </source>
</evidence>
<dbReference type="RefSeq" id="WP_072833387.1">
    <property type="nucleotide sequence ID" value="NZ_FQUU01000001.1"/>
</dbReference>
<evidence type="ECO:0000256" key="3">
    <source>
        <dbReference type="ARBA" id="ARBA00022692"/>
    </source>
</evidence>
<dbReference type="Proteomes" id="UP000184048">
    <property type="component" value="Unassembled WGS sequence"/>
</dbReference>
<keyword evidence="4 6" id="KW-1133">Transmembrane helix</keyword>
<evidence type="ECO:0000313" key="9">
    <source>
        <dbReference type="EMBL" id="SHE35565.1"/>
    </source>
</evidence>
<feature type="domain" description="ABC3 transporter permease C-terminal" evidence="7">
    <location>
        <begin position="298"/>
        <end position="412"/>
    </location>
</feature>
<keyword evidence="5 6" id="KW-0472">Membrane</keyword>
<feature type="transmembrane region" description="Helical" evidence="6">
    <location>
        <begin position="769"/>
        <end position="792"/>
    </location>
</feature>
<keyword evidence="10" id="KW-1185">Reference proteome</keyword>
<accession>A0A1M4STS5</accession>
<feature type="transmembrane region" description="Helical" evidence="6">
    <location>
        <begin position="339"/>
        <end position="367"/>
    </location>
</feature>
<dbReference type="PANTHER" id="PTHR30572">
    <property type="entry name" value="MEMBRANE COMPONENT OF TRANSPORTER-RELATED"/>
    <property type="match status" value="1"/>
</dbReference>
<dbReference type="OrthoDB" id="5933722at2"/>
<evidence type="ECO:0000256" key="6">
    <source>
        <dbReference type="SAM" id="Phobius"/>
    </source>
</evidence>
<dbReference type="Pfam" id="PF12704">
    <property type="entry name" value="MacB_PCD"/>
    <property type="match status" value="2"/>
</dbReference>
<feature type="transmembrane region" description="Helical" evidence="6">
    <location>
        <begin position="434"/>
        <end position="455"/>
    </location>
</feature>
<dbReference type="Pfam" id="PF02687">
    <property type="entry name" value="FtsX"/>
    <property type="match status" value="2"/>
</dbReference>
<feature type="domain" description="ABC3 transporter permease C-terminal" evidence="7">
    <location>
        <begin position="686"/>
        <end position="798"/>
    </location>
</feature>
<feature type="transmembrane region" description="Helical" evidence="6">
    <location>
        <begin position="735"/>
        <end position="754"/>
    </location>
</feature>
<name>A0A1M4STS5_9BACT</name>
<feature type="domain" description="MacB-like periplasmic core" evidence="8">
    <location>
        <begin position="523"/>
        <end position="610"/>
    </location>
</feature>
<evidence type="ECO:0000259" key="7">
    <source>
        <dbReference type="Pfam" id="PF02687"/>
    </source>
</evidence>
<proteinExistence type="predicted"/>
<evidence type="ECO:0000259" key="8">
    <source>
        <dbReference type="Pfam" id="PF12704"/>
    </source>
</evidence>
<evidence type="ECO:0000256" key="5">
    <source>
        <dbReference type="ARBA" id="ARBA00023136"/>
    </source>
</evidence>
<dbReference type="InterPro" id="IPR025857">
    <property type="entry name" value="MacB_PCD"/>
</dbReference>
<evidence type="ECO:0000256" key="1">
    <source>
        <dbReference type="ARBA" id="ARBA00004651"/>
    </source>
</evidence>
<keyword evidence="3 6" id="KW-0812">Transmembrane</keyword>
<dbReference type="InterPro" id="IPR050250">
    <property type="entry name" value="Macrolide_Exporter_MacB"/>
</dbReference>
<sequence>MLRNYLKVAIRNLWKNKSFSAINIFGLAIGLATCLLIVLYVVDELSYDTYNEKADRIYRVNTDIRFGGGDLHLTVASDPMGPTLKRDYPQVEEYTRMYASSGSKLIRKGAQFIEEPNVAHVDSTFFNVFTLPSLEGNARTALNEPNTVVITASTAQKYFGTTHALNKIIEADKIPYKVTAVIKDIPRNSHFHFDFMFSMDNADYKWGNFLSNNFQTYIVLKEGSDYKAFEKNFKTVVAKYLVPQAKQFMQINSMEEFEKAGNKLEYSLMPLTDIHLRSDRFPELSVNGNIQYVYVFSAVAFIVLLIACINFMNLSTARSANRAKEVGIRKVLGTERKTLVYQFLIESLVTVLIALFLAVCIAFLVLPLFNDVAAKSLSIKELLGKKILPFLIVLPFIVGLLAGAYPALFLSGFKPIAVLKGSASTGFKKSSLRSALVVFQFATSIILIIGTIIVYRQLNYIQNKKLGFNKEQVLIINGTGALGNNVRSFKNEVLNMQGVISGTISGFLPVSNSSRNDNSVSKTPVIDSKNGINMQRWAIDYDYLNTLGMHIVQGRNFSPGYGSDSSAIIINETAAKLLAFDKPVGKKIYIYNDENKPLAFEIIGVVQNFNFESLRQSIGPLYMVLGNSPWLTSFKVQTANISALVSQVQSKWKSMAPGMPFSYRFLDDSFDEMYRGEQRVAKVAITFAILAIVIACLGLFGLVTYAAEQRIKEIGIRKVLGASIGNIVGLLSKDFLLLVALSACIAFPLAWWAMHNWLEDFAFRTNMSWWVFMVAAAIALLIALVTISFQAIKAAMANPVKNLRTE</sequence>
<feature type="transmembrane region" description="Helical" evidence="6">
    <location>
        <begin position="292"/>
        <end position="314"/>
    </location>
</feature>
<dbReference type="EMBL" id="FQUU01000001">
    <property type="protein sequence ID" value="SHE35565.1"/>
    <property type="molecule type" value="Genomic_DNA"/>
</dbReference>
<dbReference type="InterPro" id="IPR003838">
    <property type="entry name" value="ABC3_permease_C"/>
</dbReference>
<dbReference type="STRING" id="1121884.SAMN02745131_00227"/>